<dbReference type="SUPFAM" id="SSF51735">
    <property type="entry name" value="NAD(P)-binding Rossmann-fold domains"/>
    <property type="match status" value="1"/>
</dbReference>
<protein>
    <submittedName>
        <fullName evidence="2">NAD-dependent epimerase/dehydratase family protein</fullName>
    </submittedName>
</protein>
<keyword evidence="3" id="KW-1185">Reference proteome</keyword>
<name>A0A5M6IUG1_9PROT</name>
<dbReference type="OrthoDB" id="9812470at2"/>
<evidence type="ECO:0000259" key="1">
    <source>
        <dbReference type="Pfam" id="PF01370"/>
    </source>
</evidence>
<evidence type="ECO:0000313" key="3">
    <source>
        <dbReference type="Proteomes" id="UP000325255"/>
    </source>
</evidence>
<accession>A0A5M6IUG1</accession>
<comment type="caution">
    <text evidence="2">The sequence shown here is derived from an EMBL/GenBank/DDBJ whole genome shotgun (WGS) entry which is preliminary data.</text>
</comment>
<evidence type="ECO:0000313" key="2">
    <source>
        <dbReference type="EMBL" id="KAA5611507.1"/>
    </source>
</evidence>
<dbReference type="InterPro" id="IPR036291">
    <property type="entry name" value="NAD(P)-bd_dom_sf"/>
</dbReference>
<dbReference type="EMBL" id="VWPK01000020">
    <property type="protein sequence ID" value="KAA5611507.1"/>
    <property type="molecule type" value="Genomic_DNA"/>
</dbReference>
<dbReference type="AlphaFoldDB" id="A0A5M6IUG1"/>
<dbReference type="Proteomes" id="UP000325255">
    <property type="component" value="Unassembled WGS sequence"/>
</dbReference>
<proteinExistence type="predicted"/>
<feature type="domain" description="NAD-dependent epimerase/dehydratase" evidence="1">
    <location>
        <begin position="39"/>
        <end position="140"/>
    </location>
</feature>
<gene>
    <name evidence="2" type="ORF">F1189_14365</name>
</gene>
<reference evidence="2 3" key="1">
    <citation type="submission" date="2019-09" db="EMBL/GenBank/DDBJ databases">
        <title>Genome sequence of Rhodovastum atsumiense, a diverse member of the Acetobacteraceae family of non-sulfur purple photosynthetic bacteria.</title>
        <authorList>
            <person name="Meyer T."/>
            <person name="Kyndt J."/>
        </authorList>
    </citation>
    <scope>NUCLEOTIDE SEQUENCE [LARGE SCALE GENOMIC DNA]</scope>
    <source>
        <strain evidence="2 3">DSM 21279</strain>
    </source>
</reference>
<dbReference type="RefSeq" id="WP_150041512.1">
    <property type="nucleotide sequence ID" value="NZ_OW485601.1"/>
</dbReference>
<sequence>MKRALIGHTGFVGGTLLAAGGFSHGFNTRDFRDMAGQHFDEIVCAGIPSVKWLANQEPEQDRAAIRALLEVLERTRAGRFVLISTIDVYPDPARPLDEDADLAGLPNQPYGLHRFEVERFVAERFPVHTIIRLPALFGDGLKKNALFDLLNDNMVDRVNPAATLQWYPTRRLPGDLARIAGAGLPVVNLVTEPVAMRDVIARFFRGAPVGPDAEPAPHYALRTKHAALFGGTSPWIMAAPQVLAAMGDFVSRARRR</sequence>
<dbReference type="InterPro" id="IPR001509">
    <property type="entry name" value="Epimerase_deHydtase"/>
</dbReference>
<dbReference type="Gene3D" id="3.40.50.720">
    <property type="entry name" value="NAD(P)-binding Rossmann-like Domain"/>
    <property type="match status" value="1"/>
</dbReference>
<dbReference type="Pfam" id="PF01370">
    <property type="entry name" value="Epimerase"/>
    <property type="match status" value="1"/>
</dbReference>
<organism evidence="2 3">
    <name type="scientific">Rhodovastum atsumiense</name>
    <dbReference type="NCBI Taxonomy" id="504468"/>
    <lineage>
        <taxon>Bacteria</taxon>
        <taxon>Pseudomonadati</taxon>
        <taxon>Pseudomonadota</taxon>
        <taxon>Alphaproteobacteria</taxon>
        <taxon>Acetobacterales</taxon>
        <taxon>Acetobacteraceae</taxon>
        <taxon>Rhodovastum</taxon>
    </lineage>
</organism>